<dbReference type="Proteomes" id="UP001345219">
    <property type="component" value="Chromosome 13"/>
</dbReference>
<feature type="compositionally biased region" description="Polar residues" evidence="1">
    <location>
        <begin position="1084"/>
        <end position="1102"/>
    </location>
</feature>
<feature type="compositionally biased region" description="Polar residues" evidence="1">
    <location>
        <begin position="824"/>
        <end position="840"/>
    </location>
</feature>
<name>A0AAN7L7Z7_9MYRT</name>
<evidence type="ECO:0000256" key="1">
    <source>
        <dbReference type="SAM" id="MobiDB-lite"/>
    </source>
</evidence>
<feature type="region of interest" description="Disordered" evidence="1">
    <location>
        <begin position="1269"/>
        <end position="1293"/>
    </location>
</feature>
<gene>
    <name evidence="2" type="ORF">SAY87_015740</name>
</gene>
<feature type="compositionally biased region" description="Polar residues" evidence="1">
    <location>
        <begin position="1113"/>
        <end position="1122"/>
    </location>
</feature>
<feature type="compositionally biased region" description="Low complexity" evidence="1">
    <location>
        <begin position="1219"/>
        <end position="1230"/>
    </location>
</feature>
<feature type="region of interest" description="Disordered" evidence="1">
    <location>
        <begin position="384"/>
        <end position="499"/>
    </location>
</feature>
<organism evidence="2 3">
    <name type="scientific">Trapa incisa</name>
    <dbReference type="NCBI Taxonomy" id="236973"/>
    <lineage>
        <taxon>Eukaryota</taxon>
        <taxon>Viridiplantae</taxon>
        <taxon>Streptophyta</taxon>
        <taxon>Embryophyta</taxon>
        <taxon>Tracheophyta</taxon>
        <taxon>Spermatophyta</taxon>
        <taxon>Magnoliopsida</taxon>
        <taxon>eudicotyledons</taxon>
        <taxon>Gunneridae</taxon>
        <taxon>Pentapetalae</taxon>
        <taxon>rosids</taxon>
        <taxon>malvids</taxon>
        <taxon>Myrtales</taxon>
        <taxon>Lythraceae</taxon>
        <taxon>Trapa</taxon>
    </lineage>
</organism>
<feature type="compositionally biased region" description="Basic and acidic residues" evidence="1">
    <location>
        <begin position="1127"/>
        <end position="1140"/>
    </location>
</feature>
<feature type="compositionally biased region" description="Basic residues" evidence="1">
    <location>
        <begin position="287"/>
        <end position="297"/>
    </location>
</feature>
<protein>
    <submittedName>
        <fullName evidence="2">Uncharacterized protein</fullName>
    </submittedName>
</protein>
<feature type="region of interest" description="Disordered" evidence="1">
    <location>
        <begin position="152"/>
        <end position="219"/>
    </location>
</feature>
<feature type="compositionally biased region" description="Basic and acidic residues" evidence="1">
    <location>
        <begin position="1172"/>
        <end position="1185"/>
    </location>
</feature>
<feature type="region of interest" description="Disordered" evidence="1">
    <location>
        <begin position="520"/>
        <end position="656"/>
    </location>
</feature>
<accession>A0AAN7L7Z7</accession>
<feature type="compositionally biased region" description="Polar residues" evidence="1">
    <location>
        <begin position="787"/>
        <end position="796"/>
    </location>
</feature>
<feature type="region of interest" description="Disordered" evidence="1">
    <location>
        <begin position="787"/>
        <end position="943"/>
    </location>
</feature>
<reference evidence="2 3" key="1">
    <citation type="journal article" date="2023" name="Hortic Res">
        <title>Pangenome of water caltrop reveals structural variations and asymmetric subgenome divergence after allopolyploidization.</title>
        <authorList>
            <person name="Zhang X."/>
            <person name="Chen Y."/>
            <person name="Wang L."/>
            <person name="Yuan Y."/>
            <person name="Fang M."/>
            <person name="Shi L."/>
            <person name="Lu R."/>
            <person name="Comes H.P."/>
            <person name="Ma Y."/>
            <person name="Chen Y."/>
            <person name="Huang G."/>
            <person name="Zhou Y."/>
            <person name="Zheng Z."/>
            <person name="Qiu Y."/>
        </authorList>
    </citation>
    <scope>NUCLEOTIDE SEQUENCE [LARGE SCALE GENOMIC DNA]</scope>
    <source>
        <tissue evidence="2">Roots</tissue>
    </source>
</reference>
<feature type="region of interest" description="Disordered" evidence="1">
    <location>
        <begin position="1040"/>
        <end position="1246"/>
    </location>
</feature>
<feature type="region of interest" description="Disordered" evidence="1">
    <location>
        <begin position="287"/>
        <end position="309"/>
    </location>
</feature>
<dbReference type="EMBL" id="JAXIOK010000001">
    <property type="protein sequence ID" value="KAK4779634.1"/>
    <property type="molecule type" value="Genomic_DNA"/>
</dbReference>
<feature type="compositionally biased region" description="Basic and acidic residues" evidence="1">
    <location>
        <begin position="893"/>
        <end position="907"/>
    </location>
</feature>
<evidence type="ECO:0000313" key="2">
    <source>
        <dbReference type="EMBL" id="KAK4779634.1"/>
    </source>
</evidence>
<evidence type="ECO:0000313" key="3">
    <source>
        <dbReference type="Proteomes" id="UP001345219"/>
    </source>
</evidence>
<feature type="compositionally biased region" description="Basic and acidic residues" evidence="1">
    <location>
        <begin position="453"/>
        <end position="468"/>
    </location>
</feature>
<feature type="compositionally biased region" description="Basic and acidic residues" evidence="1">
    <location>
        <begin position="159"/>
        <end position="180"/>
    </location>
</feature>
<keyword evidence="3" id="KW-1185">Reference proteome</keyword>
<feature type="compositionally biased region" description="Basic and acidic residues" evidence="1">
    <location>
        <begin position="384"/>
        <end position="412"/>
    </location>
</feature>
<comment type="caution">
    <text evidence="2">The sequence shown here is derived from an EMBL/GenBank/DDBJ whole genome shotgun (WGS) entry which is preliminary data.</text>
</comment>
<sequence length="1293" mass="141992">MARSNASVAAAAAVASASYHVVFVDTSLDTRLAIAVTDSDTVSDLKKKIIQAHAVCFSKIGEIKISAVKVKRRGHSYHLHDPMPVISAFNGVRKGWFLSVDASSPLECLPLVANTGAWNAIVEFGGSHDVHETGTASKEGVKALQDLAAEGEAGGTLNRGEETILHADKYPKLRNEDRPLENIPSKKRRKIQRQESDTPNSDDATLPLERTKEINDDGNVSESEKTIVIVGSLQGKSSEAIGSIDVQQTVNEKMQSPLEENGSLPLVTKTEFIEQIVQNVETNSCSLRKRKKSHKPRPNYEAHEASVGNVSTVEHQQPDNFDQSGCTLSHKMNSYESEGKENEIVDAIKESCKKNGAEKQICPEIKETTKDVKEKTNNTTEKWYSNEKYVHQTSDRSEEEQSNRSEMVRDEIAVMDGNNKSSKEHRDGSRTPGDITGDAEVTVKERKKRSKKRSDTEKSVDQTRDIHGRLQSSSPKGKEKGVGSVALEQNPDKDPMDKMTPLEYLTKKAAFEDNISEMTKIKKTRRGGSKEKKDCQSSDAVGQEDVIMSQAKGTDTPAFEDNISEMAQIKKTRKGSSMEKKAFEDNIGDMTQIKKTRKGSSKEKKAFEDNIGDMTQIKKTRKGSSKEKKDDQSSDTVSQEDSIMLQAKGTDTPAVYADGKELGNMRIQMLPIAEKLEHSDNFEDKTMKTAKEGANGIDPNKEIDADRIDKQETNFTQAGVFETLATVADKSNTNEQHGSEKDASLSSYQNDKVAFSSLEEGRDAVVTVAAESKPYELNGNEMCQLQDVTGQSSNANIGKEKRMKKSARRTMEKNAGLSKDRVDTNQSYASQEKSALTAISESFEGEQGNGGLSSQKIMGNPTKPDNDVLETLEKNMKQGPKIKGIDQSSNMNGKEKESHCQSADGDKSVTVITENNRKKAGKRTKSEQSYSKSIQPRRDMENNTMEECTSGLDILAKITKANDQDLNAPSPHKIASSPATGGSYSLVQVQSSEAIKQSTTLHEVSDNVLPVNHSDEVNNSVDKLHPRDNINFRDYFVPQQSHREVSTPGNSLVDEGPKETGSGSELKVKRGKKKITSSTVTSSGQLNVQTGEVISQSSNNDGLTYPIKKLSKTHGNGSQASTFPEAKTMDIYDKSEKDGEMSGLRSQKPKKTSKNTSSLDRFHVAFRNPSNKKIEQAVNRSEHKKSLLSSADAIFEEESSGDSQDDRVENSDGTTRTPSDSLLSDYSDSDNGSRRGVGRRKGKSSFENVKSLSIDKILRSSSAYKKARLTAASKPSDDETQLDEFVPDSQANL</sequence>
<feature type="region of interest" description="Disordered" evidence="1">
    <location>
        <begin position="727"/>
        <end position="747"/>
    </location>
</feature>
<proteinExistence type="predicted"/>